<dbReference type="Proteomes" id="UP000836597">
    <property type="component" value="Chromosome"/>
</dbReference>
<dbReference type="InterPro" id="IPR007419">
    <property type="entry name" value="BFD-like_2Fe2S-bd_dom"/>
</dbReference>
<accession>A0A8S0Y2P1</accession>
<evidence type="ECO:0000313" key="3">
    <source>
        <dbReference type="EMBL" id="CEJ06919.1"/>
    </source>
</evidence>
<dbReference type="RefSeq" id="WP_240984620.1">
    <property type="nucleotide sequence ID" value="NZ_CDGJ01000036.1"/>
</dbReference>
<dbReference type="Pfam" id="PF04324">
    <property type="entry name" value="Fer2_BFD"/>
    <property type="match status" value="1"/>
</dbReference>
<evidence type="ECO:0000313" key="4">
    <source>
        <dbReference type="Proteomes" id="UP001071230"/>
    </source>
</evidence>
<dbReference type="Proteomes" id="UP001071230">
    <property type="component" value="Unassembled WGS sequence"/>
</dbReference>
<feature type="domain" description="BFD-like [2Fe-2S]-binding" evidence="1">
    <location>
        <begin position="11"/>
        <end position="60"/>
    </location>
</feature>
<dbReference type="Gene3D" id="1.10.10.1100">
    <property type="entry name" value="BFD-like [2Fe-2S]-binding domain"/>
    <property type="match status" value="1"/>
</dbReference>
<dbReference type="AlphaFoldDB" id="A0A8S0Y2P1"/>
<evidence type="ECO:0000313" key="2">
    <source>
        <dbReference type="EMBL" id="CAA7601045.1"/>
    </source>
</evidence>
<keyword evidence="4" id="KW-1185">Reference proteome</keyword>
<name>A0A8S0Y2P1_9FIRM</name>
<dbReference type="KEGG" id="aacx:DEACI_1698"/>
<dbReference type="EMBL" id="CDGJ01000036">
    <property type="protein sequence ID" value="CEJ06919.1"/>
    <property type="molecule type" value="Genomic_DNA"/>
</dbReference>
<proteinExistence type="predicted"/>
<protein>
    <submittedName>
        <fullName evidence="2 3">BFD-like [2Fe-2S] binding domain</fullName>
    </submittedName>
</protein>
<reference evidence="3" key="1">
    <citation type="submission" date="2014-11" db="EMBL/GenBank/DDBJ databases">
        <authorList>
            <person name="Hornung B.V."/>
        </authorList>
    </citation>
    <scope>NUCLEOTIDE SEQUENCE</scope>
    <source>
        <strain evidence="3">INE</strain>
    </source>
</reference>
<dbReference type="CDD" id="cd19946">
    <property type="entry name" value="GlpA-like_Fer2_BFD-like"/>
    <property type="match status" value="1"/>
</dbReference>
<reference evidence="2" key="2">
    <citation type="submission" date="2020-01" db="EMBL/GenBank/DDBJ databases">
        <authorList>
            <person name="Hornung B."/>
        </authorList>
    </citation>
    <scope>NUCLEOTIDE SEQUENCE</scope>
    <source>
        <strain evidence="2">PacBioINE</strain>
    </source>
</reference>
<dbReference type="InterPro" id="IPR041854">
    <property type="entry name" value="BFD-like_2Fe2S-bd_dom_sf"/>
</dbReference>
<evidence type="ECO:0000259" key="1">
    <source>
        <dbReference type="Pfam" id="PF04324"/>
    </source>
</evidence>
<organism evidence="2">
    <name type="scientific">Acididesulfobacillus acetoxydans</name>
    <dbReference type="NCBI Taxonomy" id="1561005"/>
    <lineage>
        <taxon>Bacteria</taxon>
        <taxon>Bacillati</taxon>
        <taxon>Bacillota</taxon>
        <taxon>Clostridia</taxon>
        <taxon>Eubacteriales</taxon>
        <taxon>Peptococcaceae</taxon>
        <taxon>Acididesulfobacillus</taxon>
    </lineage>
</organism>
<dbReference type="EMBL" id="LR746496">
    <property type="protein sequence ID" value="CAA7601045.1"/>
    <property type="molecule type" value="Genomic_DNA"/>
</dbReference>
<gene>
    <name evidence="3" type="ORF">DEACI_1373</name>
    <name evidence="2" type="ORF">DEACI_1698</name>
</gene>
<sequence>MVEKDLVKDVVICRCEEVTRAEIGQVIREGLWDIDEIRKFSRAGMGLCQGRTCQKLLCQVVKEELGGDPLELGADLLDRLPKERPPLGATKLGELVPCSEG</sequence>